<keyword evidence="1" id="KW-0479">Metal-binding</keyword>
<sequence length="118" mass="13160">MDQIAPCIHDELGLFVKNYRRVVKDKTKVTKDCQNLPSSSTCVSQDNVFKEMNVLDSYGFRDDKSLKGLVKCYLCGGAGHIDVECANNHKTKFNGRKQSISAQWSDNGSDDSNSYITS</sequence>
<protein>
    <recommendedName>
        <fullName evidence="2">CCHC-type domain-containing protein</fullName>
    </recommendedName>
</protein>
<accession>A0AAD4ZJL9</accession>
<reference evidence="3 4" key="1">
    <citation type="journal article" date="2022" name="G3 (Bethesda)">
        <title>Whole-genome sequence and methylome profiling of the almond [Prunus dulcis (Mill.) D.A. Webb] cultivar 'Nonpareil'.</title>
        <authorList>
            <person name="D'Amico-Willman K.M."/>
            <person name="Ouma W.Z."/>
            <person name="Meulia T."/>
            <person name="Sideli G.M."/>
            <person name="Gradziel T.M."/>
            <person name="Fresnedo-Ramirez J."/>
        </authorList>
    </citation>
    <scope>NUCLEOTIDE SEQUENCE [LARGE SCALE GENOMIC DNA]</scope>
    <source>
        <strain evidence="3">Clone GOH B32 T37-40</strain>
    </source>
</reference>
<keyword evidence="4" id="KW-1185">Reference proteome</keyword>
<evidence type="ECO:0000256" key="1">
    <source>
        <dbReference type="PROSITE-ProRule" id="PRU00047"/>
    </source>
</evidence>
<keyword evidence="1" id="KW-0862">Zinc</keyword>
<keyword evidence="1" id="KW-0863">Zinc-finger</keyword>
<dbReference type="GO" id="GO:0008270">
    <property type="term" value="F:zinc ion binding"/>
    <property type="evidence" value="ECO:0007669"/>
    <property type="project" value="UniProtKB-KW"/>
</dbReference>
<dbReference type="SUPFAM" id="SSF57756">
    <property type="entry name" value="Retrovirus zinc finger-like domains"/>
    <property type="match status" value="1"/>
</dbReference>
<name>A0AAD4ZJL9_PRUDU</name>
<dbReference type="InterPro" id="IPR036875">
    <property type="entry name" value="Znf_CCHC_sf"/>
</dbReference>
<dbReference type="AlphaFoldDB" id="A0AAD4ZJL9"/>
<dbReference type="InterPro" id="IPR001878">
    <property type="entry name" value="Znf_CCHC"/>
</dbReference>
<evidence type="ECO:0000313" key="3">
    <source>
        <dbReference type="EMBL" id="KAI5348325.1"/>
    </source>
</evidence>
<evidence type="ECO:0000259" key="2">
    <source>
        <dbReference type="PROSITE" id="PS50158"/>
    </source>
</evidence>
<evidence type="ECO:0000313" key="4">
    <source>
        <dbReference type="Proteomes" id="UP001054821"/>
    </source>
</evidence>
<dbReference type="EMBL" id="JAJFAZ020000001">
    <property type="protein sequence ID" value="KAI5348325.1"/>
    <property type="molecule type" value="Genomic_DNA"/>
</dbReference>
<organism evidence="3 4">
    <name type="scientific">Prunus dulcis</name>
    <name type="common">Almond</name>
    <name type="synonym">Amygdalus dulcis</name>
    <dbReference type="NCBI Taxonomy" id="3755"/>
    <lineage>
        <taxon>Eukaryota</taxon>
        <taxon>Viridiplantae</taxon>
        <taxon>Streptophyta</taxon>
        <taxon>Embryophyta</taxon>
        <taxon>Tracheophyta</taxon>
        <taxon>Spermatophyta</taxon>
        <taxon>Magnoliopsida</taxon>
        <taxon>eudicotyledons</taxon>
        <taxon>Gunneridae</taxon>
        <taxon>Pentapetalae</taxon>
        <taxon>rosids</taxon>
        <taxon>fabids</taxon>
        <taxon>Rosales</taxon>
        <taxon>Rosaceae</taxon>
        <taxon>Amygdaloideae</taxon>
        <taxon>Amygdaleae</taxon>
        <taxon>Prunus</taxon>
    </lineage>
</organism>
<dbReference type="GO" id="GO:0003676">
    <property type="term" value="F:nucleic acid binding"/>
    <property type="evidence" value="ECO:0007669"/>
    <property type="project" value="InterPro"/>
</dbReference>
<feature type="domain" description="CCHC-type" evidence="2">
    <location>
        <begin position="71"/>
        <end position="85"/>
    </location>
</feature>
<gene>
    <name evidence="3" type="ORF">L3X38_001212</name>
</gene>
<dbReference type="PROSITE" id="PS50158">
    <property type="entry name" value="ZF_CCHC"/>
    <property type="match status" value="1"/>
</dbReference>
<proteinExistence type="predicted"/>
<comment type="caution">
    <text evidence="3">The sequence shown here is derived from an EMBL/GenBank/DDBJ whole genome shotgun (WGS) entry which is preliminary data.</text>
</comment>
<dbReference type="Proteomes" id="UP001054821">
    <property type="component" value="Chromosome 1"/>
</dbReference>